<feature type="transmembrane region" description="Helical" evidence="1">
    <location>
        <begin position="102"/>
        <end position="124"/>
    </location>
</feature>
<gene>
    <name evidence="2" type="ORF">C1N66_32265</name>
</gene>
<feature type="transmembrane region" description="Helical" evidence="1">
    <location>
        <begin position="75"/>
        <end position="96"/>
    </location>
</feature>
<evidence type="ECO:0000313" key="3">
    <source>
        <dbReference type="Proteomes" id="UP000464780"/>
    </source>
</evidence>
<evidence type="ECO:0008006" key="4">
    <source>
        <dbReference type="Google" id="ProtNLM"/>
    </source>
</evidence>
<keyword evidence="1" id="KW-0472">Membrane</keyword>
<evidence type="ECO:0000313" key="2">
    <source>
        <dbReference type="EMBL" id="QHV47669.1"/>
    </source>
</evidence>
<keyword evidence="1" id="KW-0812">Transmembrane</keyword>
<feature type="transmembrane region" description="Helical" evidence="1">
    <location>
        <begin position="40"/>
        <end position="63"/>
    </location>
</feature>
<keyword evidence="1" id="KW-1133">Transmembrane helix</keyword>
<dbReference type="EMBL" id="CP028014">
    <property type="protein sequence ID" value="QHV47669.1"/>
    <property type="molecule type" value="Genomic_DNA"/>
</dbReference>
<feature type="transmembrane region" description="Helical" evidence="1">
    <location>
        <begin position="12"/>
        <end position="34"/>
    </location>
</feature>
<protein>
    <recommendedName>
        <fullName evidence="4">Permease</fullName>
    </recommendedName>
</protein>
<dbReference type="Proteomes" id="UP000464780">
    <property type="component" value="Plasmid pSGAir0260_3"/>
</dbReference>
<sequence length="144" mass="16898">MKRIFSSWFAHKCFVITCSLFAIVGWIYCVNWYNELSLHFTIYHVIVLFVPFVLFGLFFSLIGRFVFKRKFLKSVADYSLGMIIGSGVLMAAAFFISYDNVILKPLFFFILSLSLGIRIVAYVFDQKEDYKKFKEQTEKELQSM</sequence>
<proteinExistence type="predicted"/>
<geneLocation type="plasmid" evidence="2 3">
    <name>pSGAir0260_3</name>
</geneLocation>
<dbReference type="AlphaFoldDB" id="A0AB37E2Q1"/>
<name>A0AB37E2Q1_BACCE</name>
<accession>A0AB37E2Q1</accession>
<keyword evidence="2" id="KW-0614">Plasmid</keyword>
<dbReference type="RefSeq" id="WP_012552766.1">
    <property type="nucleotide sequence ID" value="NZ_CP028014.2"/>
</dbReference>
<reference evidence="2 3" key="1">
    <citation type="submission" date="2018-03" db="EMBL/GenBank/DDBJ databases">
        <title>The complete genome of bacterial strain SGAir0260.</title>
        <authorList>
            <person name="Schuster S.C."/>
        </authorList>
    </citation>
    <scope>NUCLEOTIDE SEQUENCE [LARGE SCALE GENOMIC DNA]</scope>
    <source>
        <strain evidence="2 3">SGAir0260</strain>
        <plasmid evidence="2 3">pSGAir0260_3</plasmid>
    </source>
</reference>
<evidence type="ECO:0000256" key="1">
    <source>
        <dbReference type="SAM" id="Phobius"/>
    </source>
</evidence>
<organism evidence="2 3">
    <name type="scientific">Bacillus cereus</name>
    <dbReference type="NCBI Taxonomy" id="1396"/>
    <lineage>
        <taxon>Bacteria</taxon>
        <taxon>Bacillati</taxon>
        <taxon>Bacillota</taxon>
        <taxon>Bacilli</taxon>
        <taxon>Bacillales</taxon>
        <taxon>Bacillaceae</taxon>
        <taxon>Bacillus</taxon>
        <taxon>Bacillus cereus group</taxon>
    </lineage>
</organism>